<feature type="chain" id="PRO_5047359737" description="Esterase" evidence="1">
    <location>
        <begin position="34"/>
        <end position="364"/>
    </location>
</feature>
<accession>A0ABN3BEA0</accession>
<evidence type="ECO:0000313" key="3">
    <source>
        <dbReference type="Proteomes" id="UP001501391"/>
    </source>
</evidence>
<proteinExistence type="predicted"/>
<keyword evidence="1" id="KW-0732">Signal</keyword>
<dbReference type="InterPro" id="IPR029058">
    <property type="entry name" value="AB_hydrolase_fold"/>
</dbReference>
<comment type="caution">
    <text evidence="2">The sequence shown here is derived from an EMBL/GenBank/DDBJ whole genome shotgun (WGS) entry which is preliminary data.</text>
</comment>
<evidence type="ECO:0008006" key="4">
    <source>
        <dbReference type="Google" id="ProtNLM"/>
    </source>
</evidence>
<dbReference type="Proteomes" id="UP001501391">
    <property type="component" value="Unassembled WGS sequence"/>
</dbReference>
<evidence type="ECO:0000256" key="1">
    <source>
        <dbReference type="SAM" id="SignalP"/>
    </source>
</evidence>
<dbReference type="RefSeq" id="WP_346162457.1">
    <property type="nucleotide sequence ID" value="NZ_BAAAOQ010000005.1"/>
</dbReference>
<dbReference type="SUPFAM" id="SSF53474">
    <property type="entry name" value="alpha/beta-Hydrolases"/>
    <property type="match status" value="1"/>
</dbReference>
<gene>
    <name evidence="2" type="ORF">GCM10009787_18120</name>
</gene>
<organism evidence="2 3">
    <name type="scientific">Streptomyces bangladeshensis</name>
    <dbReference type="NCBI Taxonomy" id="295352"/>
    <lineage>
        <taxon>Bacteria</taxon>
        <taxon>Bacillati</taxon>
        <taxon>Actinomycetota</taxon>
        <taxon>Actinomycetes</taxon>
        <taxon>Kitasatosporales</taxon>
        <taxon>Streptomycetaceae</taxon>
        <taxon>Streptomyces</taxon>
    </lineage>
</organism>
<sequence>MRSALPTRLTRATAAALALAAALLLPGTPSAHAEGPGARPPEMTDGFGLTQVGTATGSATNFVVTVTTPEVDGEHRIRILLPADYADRPDKRYPVLYFLHGASDDPGNPNVAYPALTAAQSMITVIPDGGRRGWYTNWLDQGTAAGAQNWENFHISQVIPFIDTNLRTVSARRARAVAGLSMGGFGALHYAQRHPGLFSQVASLSGANELSLRHAVMRAAVVATLTNIGAPLCGSSNPTCSLDFGPAVSSDAVFGTPYPVFGADWRWDEADPVAHMDVLARAGTGVTLYTGNGQGNPAEPEFWVRSASQHAKERLDQLGHPSHYVDYGDGSGWGDDCDGSHTSGCWAQDLVDFVPRLEAAFASS</sequence>
<evidence type="ECO:0000313" key="2">
    <source>
        <dbReference type="EMBL" id="GAA2193992.1"/>
    </source>
</evidence>
<name>A0ABN3BEA0_9ACTN</name>
<dbReference type="InterPro" id="IPR050583">
    <property type="entry name" value="Mycobacterial_A85_antigen"/>
</dbReference>
<dbReference type="PANTHER" id="PTHR48098">
    <property type="entry name" value="ENTEROCHELIN ESTERASE-RELATED"/>
    <property type="match status" value="1"/>
</dbReference>
<dbReference type="PANTHER" id="PTHR48098:SF1">
    <property type="entry name" value="DIACYLGLYCEROL ACYLTRANSFERASE_MYCOLYLTRANSFERASE AG85A"/>
    <property type="match status" value="1"/>
</dbReference>
<reference evidence="2 3" key="1">
    <citation type="journal article" date="2019" name="Int. J. Syst. Evol. Microbiol.">
        <title>The Global Catalogue of Microorganisms (GCM) 10K type strain sequencing project: providing services to taxonomists for standard genome sequencing and annotation.</title>
        <authorList>
            <consortium name="The Broad Institute Genomics Platform"/>
            <consortium name="The Broad Institute Genome Sequencing Center for Infectious Disease"/>
            <person name="Wu L."/>
            <person name="Ma J."/>
        </authorList>
    </citation>
    <scope>NUCLEOTIDE SEQUENCE [LARGE SCALE GENOMIC DNA]</scope>
    <source>
        <strain evidence="2 3">JCM 14924</strain>
    </source>
</reference>
<dbReference type="Gene3D" id="3.40.50.1820">
    <property type="entry name" value="alpha/beta hydrolase"/>
    <property type="match status" value="1"/>
</dbReference>
<keyword evidence="3" id="KW-1185">Reference proteome</keyword>
<feature type="signal peptide" evidence="1">
    <location>
        <begin position="1"/>
        <end position="33"/>
    </location>
</feature>
<dbReference type="Pfam" id="PF00756">
    <property type="entry name" value="Esterase"/>
    <property type="match status" value="1"/>
</dbReference>
<protein>
    <recommendedName>
        <fullName evidence="4">Esterase</fullName>
    </recommendedName>
</protein>
<dbReference type="InterPro" id="IPR000801">
    <property type="entry name" value="Esterase-like"/>
</dbReference>
<dbReference type="EMBL" id="BAAAOQ010000005">
    <property type="protein sequence ID" value="GAA2193992.1"/>
    <property type="molecule type" value="Genomic_DNA"/>
</dbReference>